<dbReference type="PANTHER" id="PTHR44846:SF1">
    <property type="entry name" value="MANNOSYL-D-GLYCERATE TRANSPORT_METABOLISM SYSTEM REPRESSOR MNGR-RELATED"/>
    <property type="match status" value="1"/>
</dbReference>
<dbReference type="PROSITE" id="PS50949">
    <property type="entry name" value="HTH_GNTR"/>
    <property type="match status" value="1"/>
</dbReference>
<dbReference type="InterPro" id="IPR050679">
    <property type="entry name" value="Bact_HTH_transcr_reg"/>
</dbReference>
<dbReference type="InterPro" id="IPR036390">
    <property type="entry name" value="WH_DNA-bd_sf"/>
</dbReference>
<dbReference type="InterPro" id="IPR036388">
    <property type="entry name" value="WH-like_DNA-bd_sf"/>
</dbReference>
<evidence type="ECO:0000256" key="2">
    <source>
        <dbReference type="ARBA" id="ARBA00023125"/>
    </source>
</evidence>
<evidence type="ECO:0000313" key="6">
    <source>
        <dbReference type="Proteomes" id="UP001220610"/>
    </source>
</evidence>
<proteinExistence type="predicted"/>
<keyword evidence="1" id="KW-0805">Transcription regulation</keyword>
<name>A0AAJ5WUS8_9BACT</name>
<dbReference type="SMART" id="SM00345">
    <property type="entry name" value="HTH_GNTR"/>
    <property type="match status" value="1"/>
</dbReference>
<evidence type="ECO:0000259" key="4">
    <source>
        <dbReference type="PROSITE" id="PS50949"/>
    </source>
</evidence>
<dbReference type="GO" id="GO:0003677">
    <property type="term" value="F:DNA binding"/>
    <property type="evidence" value="ECO:0007669"/>
    <property type="project" value="UniProtKB-KW"/>
</dbReference>
<dbReference type="PRINTS" id="PR00035">
    <property type="entry name" value="HTHGNTR"/>
</dbReference>
<evidence type="ECO:0000256" key="1">
    <source>
        <dbReference type="ARBA" id="ARBA00023015"/>
    </source>
</evidence>
<dbReference type="AlphaFoldDB" id="A0AAJ5WUS8"/>
<dbReference type="InterPro" id="IPR028978">
    <property type="entry name" value="Chorismate_lyase_/UTRA_dom_sf"/>
</dbReference>
<dbReference type="GO" id="GO:0003700">
    <property type="term" value="F:DNA-binding transcription factor activity"/>
    <property type="evidence" value="ECO:0007669"/>
    <property type="project" value="InterPro"/>
</dbReference>
<keyword evidence="2" id="KW-0238">DNA-binding</keyword>
<dbReference type="Pfam" id="PF07702">
    <property type="entry name" value="UTRA"/>
    <property type="match status" value="1"/>
</dbReference>
<protein>
    <submittedName>
        <fullName evidence="5">GntR family transcriptional regulator</fullName>
    </submittedName>
</protein>
<dbReference type="Pfam" id="PF00392">
    <property type="entry name" value="GntR"/>
    <property type="match status" value="1"/>
</dbReference>
<organism evidence="5 6">
    <name type="scientific">Candidatus Pseudobacter hemicellulosilyticus</name>
    <dbReference type="NCBI Taxonomy" id="3121375"/>
    <lineage>
        <taxon>Bacteria</taxon>
        <taxon>Pseudomonadati</taxon>
        <taxon>Bacteroidota</taxon>
        <taxon>Chitinophagia</taxon>
        <taxon>Chitinophagales</taxon>
        <taxon>Chitinophagaceae</taxon>
        <taxon>Pseudobacter</taxon>
    </lineage>
</organism>
<dbReference type="InterPro" id="IPR000524">
    <property type="entry name" value="Tscrpt_reg_HTH_GntR"/>
</dbReference>
<dbReference type="SUPFAM" id="SSF64288">
    <property type="entry name" value="Chorismate lyase-like"/>
    <property type="match status" value="1"/>
</dbReference>
<dbReference type="EMBL" id="CP119311">
    <property type="protein sequence ID" value="WEK37794.1"/>
    <property type="molecule type" value="Genomic_DNA"/>
</dbReference>
<dbReference type="SUPFAM" id="SSF46785">
    <property type="entry name" value="Winged helix' DNA-binding domain"/>
    <property type="match status" value="1"/>
</dbReference>
<keyword evidence="3" id="KW-0804">Transcription</keyword>
<dbReference type="PANTHER" id="PTHR44846">
    <property type="entry name" value="MANNOSYL-D-GLYCERATE TRANSPORT/METABOLISM SYSTEM REPRESSOR MNGR-RELATED"/>
    <property type="match status" value="1"/>
</dbReference>
<feature type="domain" description="HTH gntR-type" evidence="4">
    <location>
        <begin position="7"/>
        <end position="75"/>
    </location>
</feature>
<reference evidence="5" key="1">
    <citation type="submission" date="2023-03" db="EMBL/GenBank/DDBJ databases">
        <title>Andean soil-derived lignocellulolytic bacterial consortium as a source of novel taxa and putative plastic-active enzymes.</title>
        <authorList>
            <person name="Diaz-Garcia L."/>
            <person name="Chuvochina M."/>
            <person name="Feuerriegel G."/>
            <person name="Bunk B."/>
            <person name="Sproer C."/>
            <person name="Streit W.R."/>
            <person name="Rodriguez L.M."/>
            <person name="Overmann J."/>
            <person name="Jimenez D.J."/>
        </authorList>
    </citation>
    <scope>NUCLEOTIDE SEQUENCE</scope>
    <source>
        <strain evidence="5">MAG 7</strain>
    </source>
</reference>
<dbReference type="CDD" id="cd07377">
    <property type="entry name" value="WHTH_GntR"/>
    <property type="match status" value="1"/>
</dbReference>
<evidence type="ECO:0000256" key="3">
    <source>
        <dbReference type="ARBA" id="ARBA00023163"/>
    </source>
</evidence>
<sequence>MRTKTTAPLYKQLFEDLKEQLDNRQYKIGDLLPSENDLCKLYNTTRPTVRQALAALSNLGYINRQHGKGSIVAEPKKGLGILSIKGVTAGFGENQLKTSLLQKQVAMPWPAPFFFDLTEPEQAAGCIFFSRLRVVDQRPILFEETYIGNHQLPRFTGRNLEDRSLFKILQDHYDIEVKGGEQKIWAITASKQLSELLQLKPNSPIVHMKRKLQTNRKEVNIYSSLYCNTDNFFLQDYF</sequence>
<evidence type="ECO:0000313" key="5">
    <source>
        <dbReference type="EMBL" id="WEK37794.1"/>
    </source>
</evidence>
<gene>
    <name evidence="5" type="ORF">P0Y53_09795</name>
</gene>
<accession>A0AAJ5WUS8</accession>
<dbReference type="SMART" id="SM00866">
    <property type="entry name" value="UTRA"/>
    <property type="match status" value="1"/>
</dbReference>
<dbReference type="Proteomes" id="UP001220610">
    <property type="component" value="Chromosome"/>
</dbReference>
<dbReference type="Gene3D" id="1.10.10.10">
    <property type="entry name" value="Winged helix-like DNA-binding domain superfamily/Winged helix DNA-binding domain"/>
    <property type="match status" value="1"/>
</dbReference>
<dbReference type="GO" id="GO:0045892">
    <property type="term" value="P:negative regulation of DNA-templated transcription"/>
    <property type="evidence" value="ECO:0007669"/>
    <property type="project" value="TreeGrafter"/>
</dbReference>
<dbReference type="InterPro" id="IPR011663">
    <property type="entry name" value="UTRA"/>
</dbReference>
<dbReference type="Gene3D" id="3.40.1410.10">
    <property type="entry name" value="Chorismate lyase-like"/>
    <property type="match status" value="1"/>
</dbReference>